<dbReference type="AlphaFoldDB" id="A0A4R4YML3"/>
<evidence type="ECO:0000256" key="1">
    <source>
        <dbReference type="SAM" id="MobiDB-lite"/>
    </source>
</evidence>
<dbReference type="EMBL" id="SMKX01000178">
    <property type="protein sequence ID" value="TDD46226.1"/>
    <property type="molecule type" value="Genomic_DNA"/>
</dbReference>
<name>A0A4R4YML3_9ACTN</name>
<dbReference type="Proteomes" id="UP000295124">
    <property type="component" value="Unassembled WGS sequence"/>
</dbReference>
<protein>
    <submittedName>
        <fullName evidence="2">DinB family protein</fullName>
    </submittedName>
</protein>
<dbReference type="InterPro" id="IPR007061">
    <property type="entry name" value="MST-like"/>
</dbReference>
<keyword evidence="3" id="KW-1185">Reference proteome</keyword>
<evidence type="ECO:0000313" key="3">
    <source>
        <dbReference type="Proteomes" id="UP000295124"/>
    </source>
</evidence>
<dbReference type="Gene3D" id="1.20.120.450">
    <property type="entry name" value="dinb family like domain"/>
    <property type="match status" value="1"/>
</dbReference>
<dbReference type="InterPro" id="IPR034660">
    <property type="entry name" value="DinB/YfiT-like"/>
</dbReference>
<organism evidence="2 3">
    <name type="scientific">Kribbella antibiotica</name>
    <dbReference type="NCBI Taxonomy" id="190195"/>
    <lineage>
        <taxon>Bacteria</taxon>
        <taxon>Bacillati</taxon>
        <taxon>Actinomycetota</taxon>
        <taxon>Actinomycetes</taxon>
        <taxon>Propionibacteriales</taxon>
        <taxon>Kribbellaceae</taxon>
        <taxon>Kribbella</taxon>
    </lineage>
</organism>
<dbReference type="Pfam" id="PF04978">
    <property type="entry name" value="MST"/>
    <property type="match status" value="1"/>
</dbReference>
<feature type="compositionally biased region" description="Polar residues" evidence="1">
    <location>
        <begin position="1"/>
        <end position="16"/>
    </location>
</feature>
<dbReference type="SUPFAM" id="SSF109854">
    <property type="entry name" value="DinB/YfiT-like putative metalloenzymes"/>
    <property type="match status" value="1"/>
</dbReference>
<proteinExistence type="predicted"/>
<feature type="region of interest" description="Disordered" evidence="1">
    <location>
        <begin position="1"/>
        <end position="25"/>
    </location>
</feature>
<dbReference type="OrthoDB" id="4548523at2"/>
<sequence length="194" mass="21760">MASGRASSVTGATQTPRRCHNRPVNYPETAVGERASLEQFLDFHRYRVLSSLDDVTDAEAAARVLPATDMTIGGLVKHLSAVEDLWFSRKLLDVPSSEPWHSAPFDQDPDWEWHSAADNTVAEIRQLYVDACATSRAVAVQFGSLDDQAKRPSFGDHQQVSLRWIYLHMIEETAQHRGHLDLLLDAVRQARPSR</sequence>
<evidence type="ECO:0000313" key="2">
    <source>
        <dbReference type="EMBL" id="TDD46226.1"/>
    </source>
</evidence>
<comment type="caution">
    <text evidence="2">The sequence shown here is derived from an EMBL/GenBank/DDBJ whole genome shotgun (WGS) entry which is preliminary data.</text>
</comment>
<gene>
    <name evidence="2" type="ORF">E1263_36895</name>
</gene>
<accession>A0A4R4YML3</accession>
<reference evidence="2 3" key="1">
    <citation type="submission" date="2019-03" db="EMBL/GenBank/DDBJ databases">
        <title>Draft genome sequences of novel Actinobacteria.</title>
        <authorList>
            <person name="Sahin N."/>
            <person name="Ay H."/>
            <person name="Saygin H."/>
        </authorList>
    </citation>
    <scope>NUCLEOTIDE SEQUENCE [LARGE SCALE GENOMIC DNA]</scope>
    <source>
        <strain evidence="2 3">JCM 13523</strain>
    </source>
</reference>